<protein>
    <submittedName>
        <fullName evidence="3">Uncharacterized protein</fullName>
    </submittedName>
</protein>
<sequence length="465" mass="51918">MGPLLRVFGATSLKMVIGSLWYTANGHQDGEVLGPLVLRRDVDGGGSGRHAGNGLVPRTATVDAPTEVVGPKPPPHLVRNSKVVCPPSVRVRPAKTLSKIRTQDKRRHPHAVATSATSESDRDEVNCLPEVLTQAKQLALVRRWHHKKSLKMWLHRSSGAFLVAVWCVAVATGQEQCRLKTGTMADQSPGDCNLDELPTAELEQICARTGFDIAMASIRRRQRDDPTPNHAELTVEAQKCLMLDGIRSSKPKKWTLDLLSLFYEQYILFGLENADIYRHVFVCAFKGLITLETIRITMPEMVQELRTLIDGCYEQAGELFRHDATEKITDAQRRSLMSPWVVFGDQFVEIEMNLKFFKIAHLIKLNDNDEKNLLRMLSYLDPNALERLISGDIPDLKSMQPRMTVDGIAVSIVGVIALVSAFLLMRSGIFARNGKERDEEGQRAKGGGKKKGRRKRMPADKAVRN</sequence>
<evidence type="ECO:0000256" key="2">
    <source>
        <dbReference type="SAM" id="Phobius"/>
    </source>
</evidence>
<evidence type="ECO:0000313" key="3">
    <source>
        <dbReference type="EMBL" id="EJK61041.1"/>
    </source>
</evidence>
<feature type="compositionally biased region" description="Basic residues" evidence="1">
    <location>
        <begin position="446"/>
        <end position="456"/>
    </location>
</feature>
<evidence type="ECO:0000256" key="1">
    <source>
        <dbReference type="SAM" id="MobiDB-lite"/>
    </source>
</evidence>
<keyword evidence="2" id="KW-0472">Membrane</keyword>
<accession>K0SJ54</accession>
<feature type="region of interest" description="Disordered" evidence="1">
    <location>
        <begin position="101"/>
        <end position="120"/>
    </location>
</feature>
<keyword evidence="4" id="KW-1185">Reference proteome</keyword>
<proteinExistence type="predicted"/>
<keyword evidence="2" id="KW-1133">Transmembrane helix</keyword>
<reference evidence="3 4" key="1">
    <citation type="journal article" date="2012" name="Genome Biol.">
        <title>Genome and low-iron response of an oceanic diatom adapted to chronic iron limitation.</title>
        <authorList>
            <person name="Lommer M."/>
            <person name="Specht M."/>
            <person name="Roy A.S."/>
            <person name="Kraemer L."/>
            <person name="Andreson R."/>
            <person name="Gutowska M.A."/>
            <person name="Wolf J."/>
            <person name="Bergner S.V."/>
            <person name="Schilhabel M.B."/>
            <person name="Klostermeier U.C."/>
            <person name="Beiko R.G."/>
            <person name="Rosenstiel P."/>
            <person name="Hippler M."/>
            <person name="Laroche J."/>
        </authorList>
    </citation>
    <scope>NUCLEOTIDE SEQUENCE [LARGE SCALE GENOMIC DNA]</scope>
    <source>
        <strain evidence="3 4">CCMP1005</strain>
    </source>
</reference>
<name>K0SJ54_THAOC</name>
<comment type="caution">
    <text evidence="3">The sequence shown here is derived from an EMBL/GenBank/DDBJ whole genome shotgun (WGS) entry which is preliminary data.</text>
</comment>
<dbReference type="Proteomes" id="UP000266841">
    <property type="component" value="Unassembled WGS sequence"/>
</dbReference>
<organism evidence="3 4">
    <name type="scientific">Thalassiosira oceanica</name>
    <name type="common">Marine diatom</name>
    <dbReference type="NCBI Taxonomy" id="159749"/>
    <lineage>
        <taxon>Eukaryota</taxon>
        <taxon>Sar</taxon>
        <taxon>Stramenopiles</taxon>
        <taxon>Ochrophyta</taxon>
        <taxon>Bacillariophyta</taxon>
        <taxon>Coscinodiscophyceae</taxon>
        <taxon>Thalassiosirophycidae</taxon>
        <taxon>Thalassiosirales</taxon>
        <taxon>Thalassiosiraceae</taxon>
        <taxon>Thalassiosira</taxon>
    </lineage>
</organism>
<dbReference type="EMBL" id="AGNL01020464">
    <property type="protein sequence ID" value="EJK61041.1"/>
    <property type="molecule type" value="Genomic_DNA"/>
</dbReference>
<feature type="region of interest" description="Disordered" evidence="1">
    <location>
        <begin position="435"/>
        <end position="465"/>
    </location>
</feature>
<feature type="transmembrane region" description="Helical" evidence="2">
    <location>
        <begin position="407"/>
        <end position="425"/>
    </location>
</feature>
<evidence type="ECO:0000313" key="4">
    <source>
        <dbReference type="Proteomes" id="UP000266841"/>
    </source>
</evidence>
<gene>
    <name evidence="3" type="ORF">THAOC_18526</name>
</gene>
<keyword evidence="2" id="KW-0812">Transmembrane</keyword>
<dbReference type="AlphaFoldDB" id="K0SJ54"/>